<dbReference type="PANTHER" id="PTHR19241">
    <property type="entry name" value="ATP-BINDING CASSETTE TRANSPORTER"/>
    <property type="match status" value="1"/>
</dbReference>
<proteinExistence type="inferred from homology"/>
<keyword evidence="5 12" id="KW-0812">Transmembrane</keyword>
<dbReference type="GO" id="GO:0005524">
    <property type="term" value="F:ATP binding"/>
    <property type="evidence" value="ECO:0007669"/>
    <property type="project" value="UniProtKB-KW"/>
</dbReference>
<dbReference type="InterPro" id="IPR017871">
    <property type="entry name" value="ABC_transporter-like_CS"/>
</dbReference>
<dbReference type="PROSITE" id="PS50893">
    <property type="entry name" value="ABC_TRANSPORTER_2"/>
    <property type="match status" value="2"/>
</dbReference>
<reference evidence="14" key="2">
    <citation type="submission" date="2021-02" db="EMBL/GenBank/DDBJ databases">
        <title>Aspergillus puulaauensis MK2 genome sequence.</title>
        <authorList>
            <person name="Futagami T."/>
            <person name="Mori K."/>
            <person name="Kadooka C."/>
            <person name="Tanaka T."/>
        </authorList>
    </citation>
    <scope>NUCLEOTIDE SEQUENCE</scope>
    <source>
        <strain evidence="14">MK2</strain>
    </source>
</reference>
<dbReference type="CDD" id="cd03232">
    <property type="entry name" value="ABCG_PDR_domain2"/>
    <property type="match status" value="1"/>
</dbReference>
<organism evidence="14 15">
    <name type="scientific">Aspergillus puulaauensis</name>
    <dbReference type="NCBI Taxonomy" id="1220207"/>
    <lineage>
        <taxon>Eukaryota</taxon>
        <taxon>Fungi</taxon>
        <taxon>Dikarya</taxon>
        <taxon>Ascomycota</taxon>
        <taxon>Pezizomycotina</taxon>
        <taxon>Eurotiomycetes</taxon>
        <taxon>Eurotiomycetidae</taxon>
        <taxon>Eurotiales</taxon>
        <taxon>Aspergillaceae</taxon>
        <taxon>Aspergillus</taxon>
    </lineage>
</organism>
<dbReference type="Proteomes" id="UP000654913">
    <property type="component" value="Chromosome 2"/>
</dbReference>
<name>A0A7R7XJ41_9EURO</name>
<feature type="transmembrane region" description="Helical" evidence="12">
    <location>
        <begin position="679"/>
        <end position="701"/>
    </location>
</feature>
<gene>
    <name evidence="14" type="ORF">APUU_21986S</name>
</gene>
<keyword evidence="9 12" id="KW-0472">Membrane</keyword>
<dbReference type="InterPro" id="IPR010929">
    <property type="entry name" value="PDR_CDR_ABC"/>
</dbReference>
<feature type="compositionally biased region" description="Polar residues" evidence="11">
    <location>
        <begin position="1"/>
        <end position="12"/>
    </location>
</feature>
<dbReference type="FunFam" id="3.40.50.300:FF:001465">
    <property type="entry name" value="ABC multidrug transporter (Eurofung)"/>
    <property type="match status" value="1"/>
</dbReference>
<sequence length="1402" mass="155734">MDVKETPSSSRPGSAVDDAGDHQQWHKTAEVQELNRSYLEAGYKQRKLGVTWKDLTVKVVAADAAINENCVSQFDLLGRLRKLRRKPPLQTILHQSHGCVKPGEMLLVLGRPGSGCTTLLKLLSNNRRGFQHIDGDVRFGSMGPDEAKQYRGQILMNSEEEVFFPTLRVGDTMNFATRAKVPANLPSGVQSSNEQYSEATRFLLESLGIPHTADTKVGNEYIRGVSGGERKRVSILECLASRASIYCWDNSTRGLDASNALEWAKAMRAMTDVYGLSTIVTLYQAGNHIYDLFDKVLVLDEGKQIYYGPREQARGFIEDLGFICDDGANVADFLTGVTVPTERHVRPGFEGTFPRDSTSLLARYQKSDLFRDMGTEYDYPTTEKACNRTAEFQESVALEKYSKGVYTVSFASQVWACVLRQYQIIGGDLVTFGMKQGANLLQALVAGSMYYMAPNDSSGIFLKGGALFWSVLYNSMTAMSEVVDSFSGRPVILKHKSFGYIQPAAICVAQVASDIPLTLLQVTVWSLIVYFMVGLTFSPAAFFTYFIILFVTNMAACALFRAVGAILNSFDAAAQISGYTISIMAMYAGYQIHATQMHPWFHWIYWLNPISYGFEALMGNEFHLKQLQCTGPNLVPHGDGYGDVSQYASCAGVGGAQQGATSLTGDEYLSSLSYSHANVWRNFGIVCAWWVFYLAITVIGVMRWKDSGESGASLLIPRERLAGHQEIQKVDEESQTIEKGTEYTSSGDGSSRVGDDNDNILEKQLVRNTSVFTWSDLTYTVKTPSGPRVLLDNVQGWVKPGTLTALMGSSGAGKTTLLDVLAQRKTEGKIEGSILVDGNPLPISFQRSAAYVEQLDVHEPYATVREALQFSALLRQSRETPREEKLQYVDVVIDLLELHDIADSLVGKPGTGNGLNVEQRKRLTIGVELVSKPKTLIFLDEPTSGLDGQSAFNTVRFLRKLADVGQAVLVTIHQPSAQLFSQFDRLLLLARGGKTVYFGDIGPGCQTMKDYFSRNGEPCPVGTNPAEHMIDVVSGHKSDKDWAHIWLDSPECEAAKTELESIIDTAQSKGQPGIDEDGSEYAMPLLYQTKIVLWRMNLALFRNTGYINNKLLLHIGLGLFNGFTYWNIGETVSELQLKLFTIFVWMFVAPGVINQLQPLFIERRNLYDAREKKSRIYSWKAFVASLIISEMPYLCVCAVLYFVCWYFTVGFPADSSKAGASFFVVFAYEFLYTGIGQFIAAYAPNPVFAAIVNPLIIGIMVSFCGILVPYVQLIAFWKYWMYWLNPITYLVGGMLTFTIFDSDVRCTESELAVFNPPENTTCLGYLGAYLKESGADLLNPDALSACRVCPYTRGSDYLRTINLMDWYFGWRDAAIVVIFILSSYALVFLFMALRTKSSKKAE</sequence>
<dbReference type="GO" id="GO:0140359">
    <property type="term" value="F:ABC-type transporter activity"/>
    <property type="evidence" value="ECO:0007669"/>
    <property type="project" value="InterPro"/>
</dbReference>
<feature type="transmembrane region" description="Helical" evidence="12">
    <location>
        <begin position="1111"/>
        <end position="1128"/>
    </location>
</feature>
<evidence type="ECO:0000256" key="7">
    <source>
        <dbReference type="ARBA" id="ARBA00022840"/>
    </source>
</evidence>
<feature type="transmembrane region" description="Helical" evidence="12">
    <location>
        <begin position="572"/>
        <end position="590"/>
    </location>
</feature>
<keyword evidence="4" id="KW-1003">Cell membrane</keyword>
<dbReference type="RefSeq" id="XP_041553748.1">
    <property type="nucleotide sequence ID" value="XM_041700799.1"/>
</dbReference>
<dbReference type="InterPro" id="IPR034001">
    <property type="entry name" value="ABCG_PDR_1"/>
</dbReference>
<dbReference type="KEGG" id="apuu:APUU_21986S"/>
<dbReference type="GO" id="GO:0016887">
    <property type="term" value="F:ATP hydrolysis activity"/>
    <property type="evidence" value="ECO:0007669"/>
    <property type="project" value="InterPro"/>
</dbReference>
<dbReference type="PROSITE" id="PS00211">
    <property type="entry name" value="ABC_TRANSPORTER_1"/>
    <property type="match status" value="1"/>
</dbReference>
<dbReference type="OrthoDB" id="245989at2759"/>
<feature type="transmembrane region" description="Helical" evidence="12">
    <location>
        <begin position="1255"/>
        <end position="1280"/>
    </location>
</feature>
<dbReference type="InterPro" id="IPR003593">
    <property type="entry name" value="AAA+_ATPase"/>
</dbReference>
<feature type="transmembrane region" description="Helical" evidence="12">
    <location>
        <begin position="1220"/>
        <end position="1243"/>
    </location>
</feature>
<keyword evidence="6" id="KW-0547">Nucleotide-binding</keyword>
<evidence type="ECO:0000256" key="5">
    <source>
        <dbReference type="ARBA" id="ARBA00022692"/>
    </source>
</evidence>
<feature type="domain" description="ABC transporter" evidence="13">
    <location>
        <begin position="78"/>
        <end position="326"/>
    </location>
</feature>
<evidence type="ECO:0000256" key="4">
    <source>
        <dbReference type="ARBA" id="ARBA00022475"/>
    </source>
</evidence>
<keyword evidence="15" id="KW-1185">Reference proteome</keyword>
<feature type="transmembrane region" description="Helical" evidence="12">
    <location>
        <begin position="1182"/>
        <end position="1208"/>
    </location>
</feature>
<dbReference type="InterPro" id="IPR034003">
    <property type="entry name" value="ABCG_PDR_2"/>
</dbReference>
<evidence type="ECO:0000256" key="8">
    <source>
        <dbReference type="ARBA" id="ARBA00022989"/>
    </source>
</evidence>
<dbReference type="Pfam" id="PF01061">
    <property type="entry name" value="ABC2_membrane"/>
    <property type="match status" value="2"/>
</dbReference>
<accession>A0A7R7XJ41</accession>
<dbReference type="CDD" id="cd03233">
    <property type="entry name" value="ABCG_PDR_domain1"/>
    <property type="match status" value="1"/>
</dbReference>
<evidence type="ECO:0000256" key="10">
    <source>
        <dbReference type="ARBA" id="ARBA00023180"/>
    </source>
</evidence>
<evidence type="ECO:0000259" key="13">
    <source>
        <dbReference type="PROSITE" id="PS50893"/>
    </source>
</evidence>
<dbReference type="Pfam" id="PF06422">
    <property type="entry name" value="PDR_CDR"/>
    <property type="match status" value="1"/>
</dbReference>
<feature type="transmembrane region" description="Helical" evidence="12">
    <location>
        <begin position="527"/>
        <end position="560"/>
    </location>
</feature>
<evidence type="ECO:0000256" key="1">
    <source>
        <dbReference type="ARBA" id="ARBA00004651"/>
    </source>
</evidence>
<feature type="region of interest" description="Disordered" evidence="11">
    <location>
        <begin position="1"/>
        <end position="24"/>
    </location>
</feature>
<evidence type="ECO:0000256" key="11">
    <source>
        <dbReference type="SAM" id="MobiDB-lite"/>
    </source>
</evidence>
<keyword evidence="10" id="KW-0325">Glycoprotein</keyword>
<comment type="similarity">
    <text evidence="2">Belongs to the ABC transporter superfamily. ABCG family. PDR (TC 3.A.1.205) subfamily.</text>
</comment>
<dbReference type="FunFam" id="3.40.50.300:FF:000054">
    <property type="entry name" value="ABC multidrug transporter atrF"/>
    <property type="match status" value="1"/>
</dbReference>
<protein>
    <recommendedName>
        <fullName evidence="13">ABC transporter domain-containing protein</fullName>
    </recommendedName>
</protein>
<dbReference type="InterPro" id="IPR003439">
    <property type="entry name" value="ABC_transporter-like_ATP-bd"/>
</dbReference>
<dbReference type="InterPro" id="IPR043926">
    <property type="entry name" value="ABCG_dom"/>
</dbReference>
<feature type="domain" description="ABC transporter" evidence="13">
    <location>
        <begin position="772"/>
        <end position="1016"/>
    </location>
</feature>
<evidence type="ECO:0000256" key="9">
    <source>
        <dbReference type="ARBA" id="ARBA00023136"/>
    </source>
</evidence>
<keyword evidence="7" id="KW-0067">ATP-binding</keyword>
<evidence type="ECO:0000256" key="2">
    <source>
        <dbReference type="ARBA" id="ARBA00006012"/>
    </source>
</evidence>
<dbReference type="EMBL" id="AP024444">
    <property type="protein sequence ID" value="BCS21554.1"/>
    <property type="molecule type" value="Genomic_DNA"/>
</dbReference>
<dbReference type="InterPro" id="IPR013525">
    <property type="entry name" value="ABC2_TM"/>
</dbReference>
<reference evidence="14" key="1">
    <citation type="submission" date="2021-01" db="EMBL/GenBank/DDBJ databases">
        <authorList>
            <consortium name="Aspergillus puulaauensis MK2 genome sequencing consortium"/>
            <person name="Kazuki M."/>
            <person name="Futagami T."/>
        </authorList>
    </citation>
    <scope>NUCLEOTIDE SEQUENCE</scope>
    <source>
        <strain evidence="14">MK2</strain>
    </source>
</reference>
<dbReference type="InterPro" id="IPR027417">
    <property type="entry name" value="P-loop_NTPase"/>
</dbReference>
<dbReference type="Gene3D" id="3.40.50.300">
    <property type="entry name" value="P-loop containing nucleotide triphosphate hydrolases"/>
    <property type="match status" value="2"/>
</dbReference>
<feature type="transmembrane region" description="Helical" evidence="12">
    <location>
        <begin position="1373"/>
        <end position="1393"/>
    </location>
</feature>
<feature type="transmembrane region" description="Helical" evidence="12">
    <location>
        <begin position="1140"/>
        <end position="1161"/>
    </location>
</feature>
<keyword evidence="3" id="KW-0813">Transport</keyword>
<dbReference type="GO" id="GO:0005886">
    <property type="term" value="C:plasma membrane"/>
    <property type="evidence" value="ECO:0007669"/>
    <property type="project" value="UniProtKB-SubCell"/>
</dbReference>
<evidence type="ECO:0000256" key="6">
    <source>
        <dbReference type="ARBA" id="ARBA00022741"/>
    </source>
</evidence>
<dbReference type="GeneID" id="64971559"/>
<comment type="subcellular location">
    <subcellularLocation>
        <location evidence="1">Cell membrane</location>
        <topology evidence="1">Multi-pass membrane protein</topology>
    </subcellularLocation>
</comment>
<dbReference type="SUPFAM" id="SSF52540">
    <property type="entry name" value="P-loop containing nucleoside triphosphate hydrolases"/>
    <property type="match status" value="2"/>
</dbReference>
<dbReference type="SMART" id="SM00382">
    <property type="entry name" value="AAA"/>
    <property type="match status" value="2"/>
</dbReference>
<evidence type="ECO:0000313" key="15">
    <source>
        <dbReference type="Proteomes" id="UP000654913"/>
    </source>
</evidence>
<dbReference type="Pfam" id="PF19055">
    <property type="entry name" value="ABC2_membrane_7"/>
    <property type="match status" value="1"/>
</dbReference>
<evidence type="ECO:0000313" key="14">
    <source>
        <dbReference type="EMBL" id="BCS21554.1"/>
    </source>
</evidence>
<evidence type="ECO:0000256" key="12">
    <source>
        <dbReference type="SAM" id="Phobius"/>
    </source>
</evidence>
<feature type="region of interest" description="Disordered" evidence="11">
    <location>
        <begin position="730"/>
        <end position="753"/>
    </location>
</feature>
<evidence type="ECO:0000256" key="3">
    <source>
        <dbReference type="ARBA" id="ARBA00022448"/>
    </source>
</evidence>
<keyword evidence="8 12" id="KW-1133">Transmembrane helix</keyword>
<dbReference type="Pfam" id="PF00005">
    <property type="entry name" value="ABC_tran"/>
    <property type="match status" value="2"/>
</dbReference>